<organism evidence="1 2">
    <name type="scientific">Haloterrigena salina JCM 13891</name>
    <dbReference type="NCBI Taxonomy" id="1227488"/>
    <lineage>
        <taxon>Archaea</taxon>
        <taxon>Methanobacteriati</taxon>
        <taxon>Methanobacteriota</taxon>
        <taxon>Stenosarchaea group</taxon>
        <taxon>Halobacteria</taxon>
        <taxon>Halobacteriales</taxon>
        <taxon>Natrialbaceae</taxon>
        <taxon>Haloterrigena</taxon>
    </lineage>
</organism>
<protein>
    <submittedName>
        <fullName evidence="1">PhiH1 repressor-like protein</fullName>
    </submittedName>
</protein>
<dbReference type="Gene3D" id="1.10.10.10">
    <property type="entry name" value="Winged helix-like DNA-binding domain superfamily/Winged helix DNA-binding domain"/>
    <property type="match status" value="1"/>
</dbReference>
<comment type="caution">
    <text evidence="1">The sequence shown here is derived from an EMBL/GenBank/DDBJ whole genome shotgun (WGS) entry which is preliminary data.</text>
</comment>
<dbReference type="eggNOG" id="arCOG03924">
    <property type="taxonomic scope" value="Archaea"/>
</dbReference>
<gene>
    <name evidence="1" type="ORF">C477_16540</name>
</gene>
<dbReference type="InterPro" id="IPR036390">
    <property type="entry name" value="WH_DNA-bd_sf"/>
</dbReference>
<dbReference type="SUPFAM" id="SSF46785">
    <property type="entry name" value="Winged helix' DNA-binding domain"/>
    <property type="match status" value="1"/>
</dbReference>
<evidence type="ECO:0000313" key="2">
    <source>
        <dbReference type="Proteomes" id="UP000011657"/>
    </source>
</evidence>
<proteinExistence type="predicted"/>
<reference evidence="1 2" key="1">
    <citation type="journal article" date="2014" name="PLoS Genet.">
        <title>Phylogenetically driven sequencing of extremely halophilic archaea reveals strategies for static and dynamic osmo-response.</title>
        <authorList>
            <person name="Becker E.A."/>
            <person name="Seitzer P.M."/>
            <person name="Tritt A."/>
            <person name="Larsen D."/>
            <person name="Krusor M."/>
            <person name="Yao A.I."/>
            <person name="Wu D."/>
            <person name="Madern D."/>
            <person name="Eisen J.A."/>
            <person name="Darling A.E."/>
            <person name="Facciotti M.T."/>
        </authorList>
    </citation>
    <scope>NUCLEOTIDE SEQUENCE [LARGE SCALE GENOMIC DNA]</scope>
    <source>
        <strain evidence="1 2">JCM 13891</strain>
    </source>
</reference>
<dbReference type="Proteomes" id="UP000011657">
    <property type="component" value="Unassembled WGS sequence"/>
</dbReference>
<dbReference type="RefSeq" id="WP_008895584.1">
    <property type="nucleotide sequence ID" value="NZ_AOIS01000054.1"/>
</dbReference>
<sequence length="105" mass="11791">MLTTSMRMVSAFDFTTKMRQDAEWMVRSDDRILELIREHGNLTPTAIEDLGGPTAGYARNRCPILAKYGLLKRISRGLYGITDEGEAYLNEELDASELEATTETS</sequence>
<evidence type="ECO:0000313" key="1">
    <source>
        <dbReference type="EMBL" id="ELZ16120.1"/>
    </source>
</evidence>
<dbReference type="AlphaFoldDB" id="M0BYU7"/>
<accession>M0BYU7</accession>
<keyword evidence="2" id="KW-1185">Reference proteome</keyword>
<dbReference type="EMBL" id="AOIS01000054">
    <property type="protein sequence ID" value="ELZ16120.1"/>
    <property type="molecule type" value="Genomic_DNA"/>
</dbReference>
<name>M0BYU7_9EURY</name>
<dbReference type="InterPro" id="IPR036388">
    <property type="entry name" value="WH-like_DNA-bd_sf"/>
</dbReference>